<evidence type="ECO:0000313" key="2">
    <source>
        <dbReference type="EMBL" id="MBA2175519.1"/>
    </source>
</evidence>
<reference evidence="2 3" key="1">
    <citation type="journal article" date="2004" name="Extremophiles">
        <title>Halobacillus locisalis sp. nov., a halophilic bacterium isolated from a marine solar saltern of the Yellow Sea in Korea.</title>
        <authorList>
            <person name="Yoon J.H."/>
            <person name="Kang K.H."/>
            <person name="Oh T.K."/>
            <person name="Park Y.H."/>
        </authorList>
    </citation>
    <scope>NUCLEOTIDE SEQUENCE [LARGE SCALE GENOMIC DNA]</scope>
    <source>
        <strain evidence="2 3">KCTC 3788</strain>
    </source>
</reference>
<evidence type="ECO:0000313" key="3">
    <source>
        <dbReference type="Proteomes" id="UP000571017"/>
    </source>
</evidence>
<sequence>MKESIWLISEFIDFWHDLLLDISRELGLGLSDTELHFWIIGILGLVGLLFVDVLFHALAKVSITAISFLFSLAIVIIFVFALEIQQKISGSGNMQFSDAMAGLLGFLAFCLVYFLIRGVVEMIKRRKAND</sequence>
<dbReference type="AlphaFoldDB" id="A0A838CUP4"/>
<feature type="transmembrane region" description="Helical" evidence="1">
    <location>
        <begin position="35"/>
        <end position="55"/>
    </location>
</feature>
<organism evidence="2 3">
    <name type="scientific">Halobacillus locisalis</name>
    <dbReference type="NCBI Taxonomy" id="220753"/>
    <lineage>
        <taxon>Bacteria</taxon>
        <taxon>Bacillati</taxon>
        <taxon>Bacillota</taxon>
        <taxon>Bacilli</taxon>
        <taxon>Bacillales</taxon>
        <taxon>Bacillaceae</taxon>
        <taxon>Halobacillus</taxon>
    </lineage>
</organism>
<feature type="transmembrane region" description="Helical" evidence="1">
    <location>
        <begin position="62"/>
        <end position="81"/>
    </location>
</feature>
<keyword evidence="1" id="KW-1133">Transmembrane helix</keyword>
<protein>
    <submittedName>
        <fullName evidence="2">Uncharacterized protein</fullName>
    </submittedName>
</protein>
<proteinExistence type="predicted"/>
<gene>
    <name evidence="2" type="ORF">H0266_11500</name>
</gene>
<feature type="transmembrane region" description="Helical" evidence="1">
    <location>
        <begin position="101"/>
        <end position="120"/>
    </location>
</feature>
<dbReference type="EMBL" id="JACEFG010000002">
    <property type="protein sequence ID" value="MBA2175519.1"/>
    <property type="molecule type" value="Genomic_DNA"/>
</dbReference>
<dbReference type="RefSeq" id="WP_181472521.1">
    <property type="nucleotide sequence ID" value="NZ_JACEFG010000002.1"/>
</dbReference>
<keyword evidence="3" id="KW-1185">Reference proteome</keyword>
<keyword evidence="1" id="KW-0472">Membrane</keyword>
<accession>A0A838CUP4</accession>
<evidence type="ECO:0000256" key="1">
    <source>
        <dbReference type="SAM" id="Phobius"/>
    </source>
</evidence>
<comment type="caution">
    <text evidence="2">The sequence shown here is derived from an EMBL/GenBank/DDBJ whole genome shotgun (WGS) entry which is preliminary data.</text>
</comment>
<dbReference type="Proteomes" id="UP000571017">
    <property type="component" value="Unassembled WGS sequence"/>
</dbReference>
<keyword evidence="1" id="KW-0812">Transmembrane</keyword>
<name>A0A838CUP4_9BACI</name>